<keyword evidence="2" id="KW-0270">Exopolysaccharide synthesis</keyword>
<protein>
    <submittedName>
        <fullName evidence="5">Sugar transferase</fullName>
    </submittedName>
</protein>
<dbReference type="PANTHER" id="PTHR30576">
    <property type="entry name" value="COLANIC BIOSYNTHESIS UDP-GLUCOSE LIPID CARRIER TRANSFERASE"/>
    <property type="match status" value="1"/>
</dbReference>
<feature type="domain" description="Bacterial sugar transferase" evidence="4">
    <location>
        <begin position="273"/>
        <end position="461"/>
    </location>
</feature>
<comment type="similarity">
    <text evidence="1">Belongs to the bacterial sugar transferase family.</text>
</comment>
<feature type="transmembrane region" description="Helical" evidence="3">
    <location>
        <begin position="67"/>
        <end position="86"/>
    </location>
</feature>
<dbReference type="GO" id="GO:0016740">
    <property type="term" value="F:transferase activity"/>
    <property type="evidence" value="ECO:0007669"/>
    <property type="project" value="UniProtKB-KW"/>
</dbReference>
<dbReference type="PANTHER" id="PTHR30576:SF0">
    <property type="entry name" value="UNDECAPRENYL-PHOSPHATE N-ACETYLGALACTOSAMINYL 1-PHOSPHATE TRANSFERASE-RELATED"/>
    <property type="match status" value="1"/>
</dbReference>
<evidence type="ECO:0000313" key="5">
    <source>
        <dbReference type="EMBL" id="MFD1952526.1"/>
    </source>
</evidence>
<proteinExistence type="inferred from homology"/>
<evidence type="ECO:0000313" key="6">
    <source>
        <dbReference type="Proteomes" id="UP001597400"/>
    </source>
</evidence>
<dbReference type="Pfam" id="PF02397">
    <property type="entry name" value="Bac_transf"/>
    <property type="match status" value="1"/>
</dbReference>
<organism evidence="5 6">
    <name type="scientific">Sphingomonas arantia</name>
    <dbReference type="NCBI Taxonomy" id="1460676"/>
    <lineage>
        <taxon>Bacteria</taxon>
        <taxon>Pseudomonadati</taxon>
        <taxon>Pseudomonadota</taxon>
        <taxon>Alphaproteobacteria</taxon>
        <taxon>Sphingomonadales</taxon>
        <taxon>Sphingomonadaceae</taxon>
        <taxon>Sphingomonas</taxon>
    </lineage>
</organism>
<dbReference type="RefSeq" id="WP_380931541.1">
    <property type="nucleotide sequence ID" value="NZ_JBHUGS010000005.1"/>
</dbReference>
<comment type="caution">
    <text evidence="5">The sequence shown here is derived from an EMBL/GenBank/DDBJ whole genome shotgun (WGS) entry which is preliminary data.</text>
</comment>
<evidence type="ECO:0000256" key="3">
    <source>
        <dbReference type="SAM" id="Phobius"/>
    </source>
</evidence>
<reference evidence="6" key="1">
    <citation type="journal article" date="2019" name="Int. J. Syst. Evol. Microbiol.">
        <title>The Global Catalogue of Microorganisms (GCM) 10K type strain sequencing project: providing services to taxonomists for standard genome sequencing and annotation.</title>
        <authorList>
            <consortium name="The Broad Institute Genomics Platform"/>
            <consortium name="The Broad Institute Genome Sequencing Center for Infectious Disease"/>
            <person name="Wu L."/>
            <person name="Ma J."/>
        </authorList>
    </citation>
    <scope>NUCLEOTIDE SEQUENCE [LARGE SCALE GENOMIC DNA]</scope>
    <source>
        <strain evidence="6">CGMCC 1.12702</strain>
    </source>
</reference>
<name>A0ABW4U5I5_9SPHN</name>
<evidence type="ECO:0000256" key="2">
    <source>
        <dbReference type="ARBA" id="ARBA00023169"/>
    </source>
</evidence>
<feature type="transmembrane region" description="Helical" evidence="3">
    <location>
        <begin position="98"/>
        <end position="119"/>
    </location>
</feature>
<dbReference type="EMBL" id="JBHUGS010000005">
    <property type="protein sequence ID" value="MFD1952526.1"/>
    <property type="molecule type" value="Genomic_DNA"/>
</dbReference>
<evidence type="ECO:0000256" key="1">
    <source>
        <dbReference type="ARBA" id="ARBA00006464"/>
    </source>
</evidence>
<keyword evidence="3" id="KW-0812">Transmembrane</keyword>
<feature type="transmembrane region" description="Helical" evidence="3">
    <location>
        <begin position="275"/>
        <end position="299"/>
    </location>
</feature>
<gene>
    <name evidence="5" type="ORF">ACFSGX_17245</name>
</gene>
<keyword evidence="6" id="KW-1185">Reference proteome</keyword>
<dbReference type="InterPro" id="IPR003362">
    <property type="entry name" value="Bact_transf"/>
</dbReference>
<keyword evidence="5" id="KW-0808">Transferase</keyword>
<keyword evidence="3" id="KW-0472">Membrane</keyword>
<feature type="transmembrane region" description="Helical" evidence="3">
    <location>
        <begin position="125"/>
        <end position="148"/>
    </location>
</feature>
<evidence type="ECO:0000259" key="4">
    <source>
        <dbReference type="Pfam" id="PF02397"/>
    </source>
</evidence>
<dbReference type="Proteomes" id="UP001597400">
    <property type="component" value="Unassembled WGS sequence"/>
</dbReference>
<accession>A0ABW4U5I5</accession>
<sequence>MGHQSTGSPSNVEWGGYLRPLMPRRKERLRVQLLIGMIGFDLGAILIGFVLANLLRFDAPFEPQGFYLMKIVVPIFLAIAVNNGAYSLDALVQRRYGIGRALSAFMIAIAAVAVLVFYLRVAASYSRVGFSIGITLSMATLIAGRLLYDRLARRVYGASPLSIVLINDGADAAAEPGVLLVDAAAAGLVPDARDPLMLDRLGRFLENADRVVVACAEDRRLAWAMALKGANILGEIIDPEIARVGALGTGYYAGAGTLVVSAGALSLPNRVLKRVLDLSLAVFGMIAITPVLVATAIAIKLDDGGPVLFVQQRLGRGNRLFNMYKFRSMKTAQLDHSGSRSATRDDDRITRVGRIIRSTSIDELPQLLNILKGDMSFVGPRPHALGSLAGDQLFWEVDQRYWHRHASKPGLTGLAQVRGFRGATLERIDLVNRLQADLEYLNGWTLARDIRILAATLKVLVHRNAF</sequence>
<keyword evidence="3" id="KW-1133">Transmembrane helix</keyword>
<feature type="transmembrane region" description="Helical" evidence="3">
    <location>
        <begin position="31"/>
        <end position="55"/>
    </location>
</feature>